<dbReference type="PANTHER" id="PTHR45626:SF52">
    <property type="entry name" value="SINGLE-STRANDED DNA-DEPENDENT ATPASE (EUROFUNG)"/>
    <property type="match status" value="1"/>
</dbReference>
<dbReference type="Gene3D" id="3.40.50.10810">
    <property type="entry name" value="Tandem AAA-ATPase domain"/>
    <property type="match status" value="1"/>
</dbReference>
<dbReference type="InterPro" id="IPR049730">
    <property type="entry name" value="SNF2/RAD54-like_C"/>
</dbReference>
<keyword evidence="6" id="KW-1185">Reference proteome</keyword>
<evidence type="ECO:0000256" key="3">
    <source>
        <dbReference type="ARBA" id="ARBA00022840"/>
    </source>
</evidence>
<dbReference type="Pfam" id="PF00176">
    <property type="entry name" value="SNF2-rel_dom"/>
    <property type="match status" value="1"/>
</dbReference>
<keyword evidence="3" id="KW-0067">ATP-binding</keyword>
<feature type="domain" description="Helicase ATP-binding" evidence="4">
    <location>
        <begin position="337"/>
        <end position="520"/>
    </location>
</feature>
<comment type="caution">
    <text evidence="5">The sequence shown here is derived from an EMBL/GenBank/DDBJ whole genome shotgun (WGS) entry which is preliminary data.</text>
</comment>
<evidence type="ECO:0000313" key="5">
    <source>
        <dbReference type="EMBL" id="KAK8053545.1"/>
    </source>
</evidence>
<evidence type="ECO:0000259" key="4">
    <source>
        <dbReference type="PROSITE" id="PS51192"/>
    </source>
</evidence>
<dbReference type="InterPro" id="IPR000330">
    <property type="entry name" value="SNF2_N"/>
</dbReference>
<dbReference type="CDD" id="cd18008">
    <property type="entry name" value="DEXDc_SHPRH-like"/>
    <property type="match status" value="1"/>
</dbReference>
<accession>A0ABR1U3S3</accession>
<evidence type="ECO:0000256" key="1">
    <source>
        <dbReference type="ARBA" id="ARBA00022741"/>
    </source>
</evidence>
<dbReference type="InterPro" id="IPR050628">
    <property type="entry name" value="SNF2_RAD54_helicase_TF"/>
</dbReference>
<keyword evidence="2" id="KW-0378">Hydrolase</keyword>
<dbReference type="PROSITE" id="PS51192">
    <property type="entry name" value="HELICASE_ATP_BIND_1"/>
    <property type="match status" value="1"/>
</dbReference>
<evidence type="ECO:0000256" key="2">
    <source>
        <dbReference type="ARBA" id="ARBA00022801"/>
    </source>
</evidence>
<name>A0ABR1U3S3_9PEZI</name>
<evidence type="ECO:0000313" key="6">
    <source>
        <dbReference type="Proteomes" id="UP001446871"/>
    </source>
</evidence>
<proteinExistence type="predicted"/>
<gene>
    <name evidence="5" type="ORF">PG996_012846</name>
</gene>
<dbReference type="InterPro" id="IPR014001">
    <property type="entry name" value="Helicase_ATP-bd"/>
</dbReference>
<dbReference type="Proteomes" id="UP001446871">
    <property type="component" value="Unassembled WGS sequence"/>
</dbReference>
<dbReference type="CDD" id="cd18793">
    <property type="entry name" value="SF2_C_SNF"/>
    <property type="match status" value="1"/>
</dbReference>
<organism evidence="5 6">
    <name type="scientific">Apiospora saccharicola</name>
    <dbReference type="NCBI Taxonomy" id="335842"/>
    <lineage>
        <taxon>Eukaryota</taxon>
        <taxon>Fungi</taxon>
        <taxon>Dikarya</taxon>
        <taxon>Ascomycota</taxon>
        <taxon>Pezizomycotina</taxon>
        <taxon>Sordariomycetes</taxon>
        <taxon>Xylariomycetidae</taxon>
        <taxon>Amphisphaeriales</taxon>
        <taxon>Apiosporaceae</taxon>
        <taxon>Apiospora</taxon>
    </lineage>
</organism>
<dbReference type="SMART" id="SM00487">
    <property type="entry name" value="DEXDc"/>
    <property type="match status" value="1"/>
</dbReference>
<dbReference type="EMBL" id="JAQQWM010000008">
    <property type="protein sequence ID" value="KAK8053545.1"/>
    <property type="molecule type" value="Genomic_DNA"/>
</dbReference>
<sequence length="873" mass="98475">MIQAGYSRTHVSPQPTRVTPYYLNPPQFAQGHNSLADFDFDVTDESYFEPRILESYSVNHHTSNQSIDLQPSSFTDSHAIDICFGSIPDVRTRIRTAFLQPPNYEHIVSLAISPIASFYGVAYSGTVFATISKTNCAVIKQLYGYQRIQVRAFVPYNVLINALSSHSEKSPATLKLDINIYGARDDAHSVGKTLSSGGLILQQPTHGLERVKYYNPHFLHIREFEGEYVEETPQYDLRWTQEAHSEEQNRGKSTVDAAERDTEITTIFNGLAHTEQLQKRAAGRGVKTILRDHQMEAIDFILRRESMPLAPELNMWDEHETDAGDIVYQHAITGTRRAEPLQALGGILADEMGLGKTIVILAVIASTLDEASAYKMEQAVSFDATYQKQRSKATLVIAPSSLLLDSWSKELSKHTFPGFLTYTKYHGPGRLGNINSLYESHIVLTTYATISSEIRRGKIYQKNRTPSMTNYISHDIRNRNTRQFEVAASLATQHRWCLTGTPIQNSLEDLGALIAFLRVPLLEKPQTFQRFIVDQSKQGVNYRFQNLRTLLESVCLRRTKEIIGLADPVQETRELTFTTVERDQYNELLRKYEALVGMEVSGHSNKRASTAKVQSFLKLRLYCNNGLEAASVSSRGLDPDETLTYLQQIDEAVCVYCDSTIFTINNVPGTDGGHILAGCSHLACRDCHVHRHSKDANCPKCIANKDRSMLGIAGLDEAQPREMRNERYPTKLLAFVGDIEQQQSHKRYIPKTGHLYCPMLYDIWICLILSQYRIFVLDKNTQACLPTARKGGWVSSLATRLVRMSSSSTNTISCRLNLAASSRIYLLEPQWNPSIEQQAFGRALRLGQTEQVTIIRYIMKDTVEDVCCTLHIS</sequence>
<dbReference type="InterPro" id="IPR038718">
    <property type="entry name" value="SNF2-like_sf"/>
</dbReference>
<protein>
    <recommendedName>
        <fullName evidence="4">Helicase ATP-binding domain-containing protein</fullName>
    </recommendedName>
</protein>
<dbReference type="SUPFAM" id="SSF52540">
    <property type="entry name" value="P-loop containing nucleoside triphosphate hydrolases"/>
    <property type="match status" value="2"/>
</dbReference>
<reference evidence="5 6" key="1">
    <citation type="submission" date="2023-01" db="EMBL/GenBank/DDBJ databases">
        <title>Analysis of 21 Apiospora genomes using comparative genomics revels a genus with tremendous synthesis potential of carbohydrate active enzymes and secondary metabolites.</title>
        <authorList>
            <person name="Sorensen T."/>
        </authorList>
    </citation>
    <scope>NUCLEOTIDE SEQUENCE [LARGE SCALE GENOMIC DNA]</scope>
    <source>
        <strain evidence="5 6">CBS 83171</strain>
    </source>
</reference>
<dbReference type="Gene3D" id="3.40.50.300">
    <property type="entry name" value="P-loop containing nucleotide triphosphate hydrolases"/>
    <property type="match status" value="1"/>
</dbReference>
<keyword evidence="1" id="KW-0547">Nucleotide-binding</keyword>
<dbReference type="PANTHER" id="PTHR45626">
    <property type="entry name" value="TRANSCRIPTION TERMINATION FACTOR 2-RELATED"/>
    <property type="match status" value="1"/>
</dbReference>
<dbReference type="InterPro" id="IPR027417">
    <property type="entry name" value="P-loop_NTPase"/>
</dbReference>